<dbReference type="InterPro" id="IPR023753">
    <property type="entry name" value="FAD/NAD-binding_dom"/>
</dbReference>
<evidence type="ECO:0000313" key="2">
    <source>
        <dbReference type="EMBL" id="KAJ1979794.1"/>
    </source>
</evidence>
<dbReference type="EMBL" id="JANBQB010000201">
    <property type="protein sequence ID" value="KAJ1979794.1"/>
    <property type="molecule type" value="Genomic_DNA"/>
</dbReference>
<dbReference type="AlphaFoldDB" id="A0A9W8B3M8"/>
<dbReference type="SUPFAM" id="SSF51905">
    <property type="entry name" value="FAD/NAD(P)-binding domain"/>
    <property type="match status" value="2"/>
</dbReference>
<evidence type="ECO:0000259" key="1">
    <source>
        <dbReference type="Pfam" id="PF07992"/>
    </source>
</evidence>
<proteinExistence type="predicted"/>
<dbReference type="InterPro" id="IPR015904">
    <property type="entry name" value="Sulphide_quinone_reductase"/>
</dbReference>
<dbReference type="GO" id="GO:0070224">
    <property type="term" value="F:sulfide:quinone oxidoreductase activity"/>
    <property type="evidence" value="ECO:0007669"/>
    <property type="project" value="TreeGrafter"/>
</dbReference>
<keyword evidence="3" id="KW-1185">Reference proteome</keyword>
<dbReference type="GO" id="GO:0070221">
    <property type="term" value="P:sulfide oxidation, using sulfide:quinone oxidoreductase"/>
    <property type="evidence" value="ECO:0007669"/>
    <property type="project" value="TreeGrafter"/>
</dbReference>
<dbReference type="PANTHER" id="PTHR10632:SF2">
    <property type="entry name" value="SULFIDE:QUINONE OXIDOREDUCTASE, MITOCHONDRIAL"/>
    <property type="match status" value="1"/>
</dbReference>
<evidence type="ECO:0000313" key="3">
    <source>
        <dbReference type="Proteomes" id="UP001151582"/>
    </source>
</evidence>
<dbReference type="PANTHER" id="PTHR10632">
    <property type="entry name" value="SULFIDE:QUINONE OXIDOREDUCTASE"/>
    <property type="match status" value="1"/>
</dbReference>
<comment type="caution">
    <text evidence="2">The sequence shown here is derived from an EMBL/GenBank/DDBJ whole genome shotgun (WGS) entry which is preliminary data.</text>
</comment>
<gene>
    <name evidence="2" type="ORF">H4R34_002696</name>
</gene>
<name>A0A9W8B3M8_9FUNG</name>
<dbReference type="GO" id="GO:0071949">
    <property type="term" value="F:FAD binding"/>
    <property type="evidence" value="ECO:0007669"/>
    <property type="project" value="TreeGrafter"/>
</dbReference>
<dbReference type="Pfam" id="PF07992">
    <property type="entry name" value="Pyr_redox_2"/>
    <property type="match status" value="1"/>
</dbReference>
<dbReference type="Proteomes" id="UP001151582">
    <property type="component" value="Unassembled WGS sequence"/>
</dbReference>
<sequence length="501" mass="54661">MLVRALRQPVRQAQMHRLGFSTHTAWRQASPLNSHLPSSSYQVVVIGGGSGGLAVSATLASRLGKGNVAVVEPSDTHYYQPLWTFVGGGLKDFDQSCLPMRDVIPDKADWLQTRVAQVLPESNQVLLASGQTVSYQYLVVAAGIQTNWQKIKGLDESLLGTHGIASNYSATGVSHTYPLLQQVAQQAATATSSSASPRQLLFTMPSTPIKCAGAPQKIMYLADEILCREGANRNAYRIDYFTGIGKIFAIQKYADKLLAICRDRGLNLHYHYDLTEIRPFQRQAVFTRNATAPATTNGPLPSPIPTETLPTRAQVQSEGNDHQITVDYDFIHVTPPMSAPDFLRKTPALVNAGGWVDVDAKTLQHVRFPNVFSLGDCSSLPTSKTAAAAAAESWVVKENLLHLIRHHDSTSALPAQYDGYTSCPLVTGKNKLVLAEFNGYEGTPLETLPFNQAQESNSAYQLTAHVIPQIYWQGMVRGMWHGPSTIRSAFKPVAAMTKSSD</sequence>
<reference evidence="2" key="1">
    <citation type="submission" date="2022-07" db="EMBL/GenBank/DDBJ databases">
        <title>Phylogenomic reconstructions and comparative analyses of Kickxellomycotina fungi.</title>
        <authorList>
            <person name="Reynolds N.K."/>
            <person name="Stajich J.E."/>
            <person name="Barry K."/>
            <person name="Grigoriev I.V."/>
            <person name="Crous P."/>
            <person name="Smith M.E."/>
        </authorList>
    </citation>
    <scope>NUCLEOTIDE SEQUENCE</scope>
    <source>
        <strain evidence="2">RSA 567</strain>
    </source>
</reference>
<dbReference type="Gene3D" id="3.50.50.60">
    <property type="entry name" value="FAD/NAD(P)-binding domain"/>
    <property type="match status" value="2"/>
</dbReference>
<accession>A0A9W8B3M8</accession>
<dbReference type="GO" id="GO:0005739">
    <property type="term" value="C:mitochondrion"/>
    <property type="evidence" value="ECO:0007669"/>
    <property type="project" value="TreeGrafter"/>
</dbReference>
<dbReference type="InterPro" id="IPR036188">
    <property type="entry name" value="FAD/NAD-bd_sf"/>
</dbReference>
<dbReference type="OrthoDB" id="5376590at2759"/>
<protein>
    <recommendedName>
        <fullName evidence="1">FAD/NAD(P)-binding domain-containing protein</fullName>
    </recommendedName>
</protein>
<organism evidence="2 3">
    <name type="scientific">Dimargaris verticillata</name>
    <dbReference type="NCBI Taxonomy" id="2761393"/>
    <lineage>
        <taxon>Eukaryota</taxon>
        <taxon>Fungi</taxon>
        <taxon>Fungi incertae sedis</taxon>
        <taxon>Zoopagomycota</taxon>
        <taxon>Kickxellomycotina</taxon>
        <taxon>Dimargaritomycetes</taxon>
        <taxon>Dimargaritales</taxon>
        <taxon>Dimargaritaceae</taxon>
        <taxon>Dimargaris</taxon>
    </lineage>
</organism>
<feature type="domain" description="FAD/NAD(P)-binding" evidence="1">
    <location>
        <begin position="41"/>
        <end position="156"/>
    </location>
</feature>